<evidence type="ECO:0000256" key="4">
    <source>
        <dbReference type="ARBA" id="ARBA00023125"/>
    </source>
</evidence>
<dbReference type="KEGG" id="aara:120902443"/>
<dbReference type="GO" id="GO:0016607">
    <property type="term" value="C:nuclear speck"/>
    <property type="evidence" value="ECO:0007669"/>
    <property type="project" value="UniProtKB-SubCell"/>
</dbReference>
<feature type="compositionally biased region" description="Low complexity" evidence="7">
    <location>
        <begin position="231"/>
        <end position="264"/>
    </location>
</feature>
<keyword evidence="9" id="KW-1185">Reference proteome</keyword>
<keyword evidence="6" id="KW-0539">Nucleus</keyword>
<reference evidence="8" key="1">
    <citation type="submission" date="2022-08" db="UniProtKB">
        <authorList>
            <consortium name="EnsemblMetazoa"/>
        </authorList>
    </citation>
    <scope>IDENTIFICATION</scope>
    <source>
        <strain evidence="8">Dongola</strain>
    </source>
</reference>
<accession>A0A182HRA0</accession>
<dbReference type="SMART" id="SM00353">
    <property type="entry name" value="HLH"/>
    <property type="match status" value="1"/>
</dbReference>
<feature type="region of interest" description="Disordered" evidence="7">
    <location>
        <begin position="36"/>
        <end position="82"/>
    </location>
</feature>
<dbReference type="PANTHER" id="PTHR19290">
    <property type="entry name" value="BASIC HELIX-LOOP-HELIX PROTEIN NEUROGENIN-RELATED"/>
    <property type="match status" value="1"/>
</dbReference>
<sequence length="432" mass="47094">MWSEAMSTLAKMYPKLSAVELSAILMKGAAMSASLERDSGFNSGSSEHEDDLKSLDQSSRDGLISPENSSEDSVPEAKLSSTGVVVTAQASSLVKNKRKSTEPLRVVAETELLAPLKKRIRFGDERKHVEELQREQHHRSHHHQYPQDRDELDTSSPAPSCRTASSPFRPWAPSAMTLEGGSISHPVPFASPFPNPADLLVRHPAVTTLHRAVSIKPLEQLQPLALVAKKSSASSSSSTSSSNVAKNQSSRPSPRSASRSPQRTPDWKELQEQHAHLHHSHASSGPLFVQPRAPPSLDGTNDSTTDHESTVASGGHGGKSSSGSGGAISQTRNYKNMTRERRIEANARERTRVHTISAAYEKLRRAIPAYSNAQKLSKLSILRIACSYILTLSRMAGEDYSEDGSEPSIAECVEMVTKTIQTEGKIRKKKDE</sequence>
<feature type="region of interest" description="Disordered" evidence="7">
    <location>
        <begin position="231"/>
        <end position="336"/>
    </location>
</feature>
<dbReference type="VEuPathDB" id="VectorBase:AARA21_004465"/>
<evidence type="ECO:0000256" key="7">
    <source>
        <dbReference type="SAM" id="MobiDB-lite"/>
    </source>
</evidence>
<keyword evidence="3" id="KW-0805">Transcription regulation</keyword>
<dbReference type="Gene3D" id="4.10.280.10">
    <property type="entry name" value="Helix-loop-helix DNA-binding domain"/>
    <property type="match status" value="1"/>
</dbReference>
<dbReference type="GO" id="GO:0003700">
    <property type="term" value="F:DNA-binding transcription factor activity"/>
    <property type="evidence" value="ECO:0007669"/>
    <property type="project" value="InterPro"/>
</dbReference>
<evidence type="ECO:0000256" key="6">
    <source>
        <dbReference type="ARBA" id="ARBA00023242"/>
    </source>
</evidence>
<dbReference type="CDD" id="cd11421">
    <property type="entry name" value="bHLH_TS_ATOH8"/>
    <property type="match status" value="1"/>
</dbReference>
<dbReference type="FunFam" id="4.10.280.10:FF:000052">
    <property type="entry name" value="Protein atonal homolog 8"/>
    <property type="match status" value="1"/>
</dbReference>
<feature type="compositionally biased region" description="Polar residues" evidence="7">
    <location>
        <begin position="154"/>
        <end position="166"/>
    </location>
</feature>
<dbReference type="SUPFAM" id="SSF47459">
    <property type="entry name" value="HLH, helix-loop-helix DNA-binding domain"/>
    <property type="match status" value="1"/>
</dbReference>
<evidence type="ECO:0000256" key="5">
    <source>
        <dbReference type="ARBA" id="ARBA00023163"/>
    </source>
</evidence>
<feature type="region of interest" description="Disordered" evidence="7">
    <location>
        <begin position="131"/>
        <end position="173"/>
    </location>
</feature>
<dbReference type="RefSeq" id="XP_040167113.1">
    <property type="nucleotide sequence ID" value="XM_040311179.1"/>
</dbReference>
<protein>
    <submittedName>
        <fullName evidence="8">Uncharacterized protein</fullName>
    </submittedName>
</protein>
<dbReference type="PANTHER" id="PTHR19290:SF102">
    <property type="entry name" value="TRANSCRIPTION FACTOR ATOH8"/>
    <property type="match status" value="1"/>
</dbReference>
<evidence type="ECO:0000256" key="1">
    <source>
        <dbReference type="ARBA" id="ARBA00004324"/>
    </source>
</evidence>
<dbReference type="GO" id="GO:0045944">
    <property type="term" value="P:positive regulation of transcription by RNA polymerase II"/>
    <property type="evidence" value="ECO:0007669"/>
    <property type="project" value="TreeGrafter"/>
</dbReference>
<evidence type="ECO:0000256" key="2">
    <source>
        <dbReference type="ARBA" id="ARBA00004496"/>
    </source>
</evidence>
<dbReference type="InterPro" id="IPR032660">
    <property type="entry name" value="ATOH8_bHLH"/>
</dbReference>
<dbReference type="CTD" id="45339"/>
<evidence type="ECO:0000256" key="3">
    <source>
        <dbReference type="ARBA" id="ARBA00023015"/>
    </source>
</evidence>
<feature type="compositionally biased region" description="Basic and acidic residues" evidence="7">
    <location>
        <begin position="265"/>
        <end position="275"/>
    </location>
</feature>
<dbReference type="GO" id="GO:0009653">
    <property type="term" value="P:anatomical structure morphogenesis"/>
    <property type="evidence" value="ECO:0007669"/>
    <property type="project" value="TreeGrafter"/>
</dbReference>
<dbReference type="EnsemblMetazoa" id="AARA003793-RA">
    <property type="protein sequence ID" value="AARA003793-PA"/>
    <property type="gene ID" value="AARA003793"/>
</dbReference>
<dbReference type="PROSITE" id="PS50888">
    <property type="entry name" value="BHLH"/>
    <property type="match status" value="1"/>
</dbReference>
<dbReference type="Proteomes" id="UP000075840">
    <property type="component" value="Unassembled WGS sequence"/>
</dbReference>
<dbReference type="InterPro" id="IPR011598">
    <property type="entry name" value="bHLH_dom"/>
</dbReference>
<keyword evidence="4" id="KW-0238">DNA-binding</keyword>
<proteinExistence type="predicted"/>
<dbReference type="GeneID" id="120902443"/>
<feature type="compositionally biased region" description="Polar residues" evidence="7">
    <location>
        <begin position="327"/>
        <end position="336"/>
    </location>
</feature>
<comment type="subcellular location">
    <subcellularLocation>
        <location evidence="2">Cytoplasm</location>
    </subcellularLocation>
    <subcellularLocation>
        <location evidence="1">Nucleus speckle</location>
    </subcellularLocation>
</comment>
<organism evidence="8 9">
    <name type="scientific">Anopheles arabiensis</name>
    <name type="common">Mosquito</name>
    <dbReference type="NCBI Taxonomy" id="7173"/>
    <lineage>
        <taxon>Eukaryota</taxon>
        <taxon>Metazoa</taxon>
        <taxon>Ecdysozoa</taxon>
        <taxon>Arthropoda</taxon>
        <taxon>Hexapoda</taxon>
        <taxon>Insecta</taxon>
        <taxon>Pterygota</taxon>
        <taxon>Neoptera</taxon>
        <taxon>Endopterygota</taxon>
        <taxon>Diptera</taxon>
        <taxon>Nematocera</taxon>
        <taxon>Culicoidea</taxon>
        <taxon>Culicidae</taxon>
        <taxon>Anophelinae</taxon>
        <taxon>Anopheles</taxon>
    </lineage>
</organism>
<dbReference type="GO" id="GO:0046983">
    <property type="term" value="F:protein dimerization activity"/>
    <property type="evidence" value="ECO:0007669"/>
    <property type="project" value="InterPro"/>
</dbReference>
<feature type="compositionally biased region" description="Gly residues" evidence="7">
    <location>
        <begin position="314"/>
        <end position="326"/>
    </location>
</feature>
<keyword evidence="5" id="KW-0804">Transcription</keyword>
<evidence type="ECO:0000313" key="9">
    <source>
        <dbReference type="Proteomes" id="UP000075840"/>
    </source>
</evidence>
<dbReference type="GO" id="GO:0005737">
    <property type="term" value="C:cytoplasm"/>
    <property type="evidence" value="ECO:0007669"/>
    <property type="project" value="UniProtKB-SubCell"/>
</dbReference>
<evidence type="ECO:0000313" key="8">
    <source>
        <dbReference type="EnsemblMetazoa" id="AARA003793-PA"/>
    </source>
</evidence>
<dbReference type="EMBL" id="APCN01001661">
    <property type="status" value="NOT_ANNOTATED_CDS"/>
    <property type="molecule type" value="Genomic_DNA"/>
</dbReference>
<dbReference type="InterPro" id="IPR050359">
    <property type="entry name" value="bHLH_transcription_factors"/>
</dbReference>
<name>A0A182HRA0_ANOAR</name>
<dbReference type="InterPro" id="IPR036638">
    <property type="entry name" value="HLH_DNA-bd_sf"/>
</dbReference>
<dbReference type="VEuPathDB" id="VectorBase:AARA003793"/>
<dbReference type="AlphaFoldDB" id="A0A182HRA0"/>
<dbReference type="GO" id="GO:0070888">
    <property type="term" value="F:E-box binding"/>
    <property type="evidence" value="ECO:0007669"/>
    <property type="project" value="TreeGrafter"/>
</dbReference>
<dbReference type="Pfam" id="PF00010">
    <property type="entry name" value="HLH"/>
    <property type="match status" value="1"/>
</dbReference>